<keyword evidence="2" id="KW-1185">Reference proteome</keyword>
<dbReference type="EMBL" id="VCDI01000007">
    <property type="protein sequence ID" value="TLU71262.1"/>
    <property type="molecule type" value="Genomic_DNA"/>
</dbReference>
<dbReference type="OrthoDB" id="8100940at2"/>
<dbReference type="AlphaFoldDB" id="A0A5R9J147"/>
<comment type="caution">
    <text evidence="1">The sequence shown here is derived from an EMBL/GenBank/DDBJ whole genome shotgun (WGS) entry which is preliminary data.</text>
</comment>
<dbReference type="RefSeq" id="WP_138327299.1">
    <property type="nucleotide sequence ID" value="NZ_VCDI01000007.1"/>
</dbReference>
<gene>
    <name evidence="1" type="ORF">FE263_17305</name>
</gene>
<protein>
    <recommendedName>
        <fullName evidence="3">Helix-turn-helix domain-containing protein</fullName>
    </recommendedName>
</protein>
<proteinExistence type="predicted"/>
<reference evidence="1 2" key="1">
    <citation type="submission" date="2019-05" db="EMBL/GenBank/DDBJ databases">
        <authorList>
            <person name="Pankratov T."/>
            <person name="Grouzdev D."/>
        </authorList>
    </citation>
    <scope>NUCLEOTIDE SEQUENCE [LARGE SCALE GENOMIC DNA]</scope>
    <source>
        <strain evidence="1 2">KEBCLARHB70R</strain>
    </source>
</reference>
<evidence type="ECO:0000313" key="1">
    <source>
        <dbReference type="EMBL" id="TLU71262.1"/>
    </source>
</evidence>
<organism evidence="1 2">
    <name type="scientific">Lichenicoccus roseus</name>
    <dbReference type="NCBI Taxonomy" id="2683649"/>
    <lineage>
        <taxon>Bacteria</taxon>
        <taxon>Pseudomonadati</taxon>
        <taxon>Pseudomonadota</taxon>
        <taxon>Alphaproteobacteria</taxon>
        <taxon>Acetobacterales</taxon>
        <taxon>Acetobacteraceae</taxon>
        <taxon>Lichenicoccus</taxon>
    </lineage>
</organism>
<dbReference type="Proteomes" id="UP000305654">
    <property type="component" value="Unassembled WGS sequence"/>
</dbReference>
<evidence type="ECO:0008006" key="3">
    <source>
        <dbReference type="Google" id="ProtNLM"/>
    </source>
</evidence>
<evidence type="ECO:0000313" key="2">
    <source>
        <dbReference type="Proteomes" id="UP000305654"/>
    </source>
</evidence>
<accession>A0A5R9J147</accession>
<sequence length="65" mass="7231">MLNHAQTVDEFCQSHRISRATFYNLLKVGRGPAVMKVGSRTLVSDEAATAWRRRMEATSVAHEAA</sequence>
<name>A0A5R9J147_9PROT</name>